<dbReference type="GO" id="GO:0008270">
    <property type="term" value="F:zinc ion binding"/>
    <property type="evidence" value="ECO:0007669"/>
    <property type="project" value="InterPro"/>
</dbReference>
<evidence type="ECO:0000313" key="9">
    <source>
        <dbReference type="EMBL" id="CAA9559976.1"/>
    </source>
</evidence>
<keyword evidence="1 7" id="KW-0436">Ligase</keyword>
<dbReference type="GO" id="GO:0004818">
    <property type="term" value="F:glutamate-tRNA ligase activity"/>
    <property type="evidence" value="ECO:0007669"/>
    <property type="project" value="TreeGrafter"/>
</dbReference>
<dbReference type="NCBIfam" id="NF004314">
    <property type="entry name" value="PRK05710.1-3"/>
    <property type="match status" value="1"/>
</dbReference>
<dbReference type="PANTHER" id="PTHR43311:SF1">
    <property type="entry name" value="GLUTAMYL-Q TRNA(ASP) SYNTHETASE"/>
    <property type="match status" value="1"/>
</dbReference>
<evidence type="ECO:0000256" key="6">
    <source>
        <dbReference type="ARBA" id="ARBA00023146"/>
    </source>
</evidence>
<dbReference type="PRINTS" id="PR00987">
    <property type="entry name" value="TRNASYNTHGLU"/>
</dbReference>
<keyword evidence="2" id="KW-0479">Metal-binding</keyword>
<reference evidence="9" key="1">
    <citation type="submission" date="2020-02" db="EMBL/GenBank/DDBJ databases">
        <authorList>
            <person name="Meier V. D."/>
        </authorList>
    </citation>
    <scope>NUCLEOTIDE SEQUENCE</scope>
    <source>
        <strain evidence="9">AVDCRST_MAG86</strain>
    </source>
</reference>
<sequence length="318" mass="35021">MRGRYAPSPTGQLHLGNARTALLAYWHARAQGGTFVMRVEDLDTQRSRPEFVQANLEELRWLGLGWDEGPDVGGAFGPYVQSERFWLYKRALETLRTSGQLFECYLSRKDLQDVAGAPHGTGAAHGEAQRSLNAQIEARKRREGKTPSLRFRVEPQTLALHDEVVGNVTLNPAADTGDFVVRRADGEWAYQLAVVVDDIAMKITHVVRGDDLLPSTGAQLLLYRALGAEPPAFAHVPLLLGADGVRLAKRKGSLTLSALNEAGVRPERVVGLLASSLGLIERPLEAHADDFTETFELGRIHKEAFRLDESHLAWLYGG</sequence>
<evidence type="ECO:0000256" key="3">
    <source>
        <dbReference type="ARBA" id="ARBA00022741"/>
    </source>
</evidence>
<keyword evidence="6 7" id="KW-0030">Aminoacyl-tRNA synthetase</keyword>
<dbReference type="NCBIfam" id="NF004315">
    <property type="entry name" value="PRK05710.1-4"/>
    <property type="match status" value="1"/>
</dbReference>
<keyword evidence="5 7" id="KW-0067">ATP-binding</keyword>
<organism evidence="9">
    <name type="scientific">uncultured Truepera sp</name>
    <dbReference type="NCBI Taxonomy" id="543023"/>
    <lineage>
        <taxon>Bacteria</taxon>
        <taxon>Thermotogati</taxon>
        <taxon>Deinococcota</taxon>
        <taxon>Deinococci</taxon>
        <taxon>Trueperales</taxon>
        <taxon>Trueperaceae</taxon>
        <taxon>Truepera</taxon>
        <taxon>environmental samples</taxon>
    </lineage>
</organism>
<evidence type="ECO:0000256" key="1">
    <source>
        <dbReference type="ARBA" id="ARBA00022598"/>
    </source>
</evidence>
<proteinExistence type="inferred from homology"/>
<dbReference type="PANTHER" id="PTHR43311">
    <property type="entry name" value="GLUTAMATE--TRNA LIGASE"/>
    <property type="match status" value="1"/>
</dbReference>
<dbReference type="SUPFAM" id="SSF52374">
    <property type="entry name" value="Nucleotidylyl transferase"/>
    <property type="match status" value="1"/>
</dbReference>
<dbReference type="EMBL" id="CADCWP010000035">
    <property type="protein sequence ID" value="CAA9559976.1"/>
    <property type="molecule type" value="Genomic_DNA"/>
</dbReference>
<dbReference type="GO" id="GO:0005829">
    <property type="term" value="C:cytosol"/>
    <property type="evidence" value="ECO:0007669"/>
    <property type="project" value="TreeGrafter"/>
</dbReference>
<name>A0A6J4UYS3_9DEIN</name>
<dbReference type="InterPro" id="IPR020058">
    <property type="entry name" value="Glu/Gln-tRNA-synth_Ib_cat-dom"/>
</dbReference>
<dbReference type="PROSITE" id="PS00178">
    <property type="entry name" value="AA_TRNA_LIGASE_I"/>
    <property type="match status" value="1"/>
</dbReference>
<evidence type="ECO:0000259" key="8">
    <source>
        <dbReference type="Pfam" id="PF00749"/>
    </source>
</evidence>
<dbReference type="Pfam" id="PF00749">
    <property type="entry name" value="tRNA-synt_1c"/>
    <property type="match status" value="1"/>
</dbReference>
<evidence type="ECO:0000256" key="7">
    <source>
        <dbReference type="RuleBase" id="RU363037"/>
    </source>
</evidence>
<feature type="domain" description="Glutamyl/glutaminyl-tRNA synthetase class Ib catalytic" evidence="8">
    <location>
        <begin position="2"/>
        <end position="274"/>
    </location>
</feature>
<dbReference type="GO" id="GO:0006424">
    <property type="term" value="P:glutamyl-tRNA aminoacylation"/>
    <property type="evidence" value="ECO:0007669"/>
    <property type="project" value="InterPro"/>
</dbReference>
<dbReference type="InterPro" id="IPR049940">
    <property type="entry name" value="GluQ/Sye"/>
</dbReference>
<comment type="similarity">
    <text evidence="7">Belongs to the class-I aminoacyl-tRNA synthetase family.</text>
</comment>
<dbReference type="GO" id="GO:0005524">
    <property type="term" value="F:ATP binding"/>
    <property type="evidence" value="ECO:0007669"/>
    <property type="project" value="UniProtKB-KW"/>
</dbReference>
<protein>
    <submittedName>
        <fullName evidence="9">Glutamyl-Q tRNA(Asp) synthetase</fullName>
    </submittedName>
</protein>
<dbReference type="GO" id="GO:0006400">
    <property type="term" value="P:tRNA modification"/>
    <property type="evidence" value="ECO:0007669"/>
    <property type="project" value="InterPro"/>
</dbReference>
<gene>
    <name evidence="9" type="ORF">AVDCRST_MAG86-703</name>
</gene>
<dbReference type="InterPro" id="IPR000924">
    <property type="entry name" value="Glu/Gln-tRNA-synth"/>
</dbReference>
<dbReference type="AlphaFoldDB" id="A0A6J4UYS3"/>
<accession>A0A6J4UYS3</accession>
<keyword evidence="3 7" id="KW-0547">Nucleotide-binding</keyword>
<dbReference type="Gene3D" id="3.40.50.620">
    <property type="entry name" value="HUPs"/>
    <property type="match status" value="1"/>
</dbReference>
<dbReference type="InterPro" id="IPR001412">
    <property type="entry name" value="aa-tRNA-synth_I_CS"/>
</dbReference>
<dbReference type="InterPro" id="IPR022380">
    <property type="entry name" value="Glu-Q_tRNA(Asp)_Synthase"/>
</dbReference>
<keyword evidence="7" id="KW-0648">Protein biosynthesis</keyword>
<dbReference type="InterPro" id="IPR014729">
    <property type="entry name" value="Rossmann-like_a/b/a_fold"/>
</dbReference>
<evidence type="ECO:0000256" key="2">
    <source>
        <dbReference type="ARBA" id="ARBA00022723"/>
    </source>
</evidence>
<evidence type="ECO:0000256" key="4">
    <source>
        <dbReference type="ARBA" id="ARBA00022833"/>
    </source>
</evidence>
<keyword evidence="4" id="KW-0862">Zinc</keyword>
<dbReference type="NCBIfam" id="TIGR03838">
    <property type="entry name" value="queuosine_YadB"/>
    <property type="match status" value="1"/>
</dbReference>
<evidence type="ECO:0000256" key="5">
    <source>
        <dbReference type="ARBA" id="ARBA00022840"/>
    </source>
</evidence>